<proteinExistence type="predicted"/>
<comment type="caution">
    <text evidence="1">The sequence shown here is derived from an EMBL/GenBank/DDBJ whole genome shotgun (WGS) entry which is preliminary data.</text>
</comment>
<protein>
    <submittedName>
        <fullName evidence="1">Uncharacterized protein</fullName>
    </submittedName>
</protein>
<accession>A0A0F9FZH0</accession>
<name>A0A0F9FZH0_9ZZZZ</name>
<evidence type="ECO:0000313" key="1">
    <source>
        <dbReference type="EMBL" id="KKL62745.1"/>
    </source>
</evidence>
<dbReference type="AlphaFoldDB" id="A0A0F9FZH0"/>
<gene>
    <name evidence="1" type="ORF">LCGC14_2182180</name>
</gene>
<sequence>MIKCEFYKEDYCCPCDYSDDITECDLFKIGTQIKIDKQKEKEVYKS</sequence>
<organism evidence="1">
    <name type="scientific">marine sediment metagenome</name>
    <dbReference type="NCBI Taxonomy" id="412755"/>
    <lineage>
        <taxon>unclassified sequences</taxon>
        <taxon>metagenomes</taxon>
        <taxon>ecological metagenomes</taxon>
    </lineage>
</organism>
<dbReference type="EMBL" id="LAZR01028392">
    <property type="protein sequence ID" value="KKL62745.1"/>
    <property type="molecule type" value="Genomic_DNA"/>
</dbReference>
<reference evidence="1" key="1">
    <citation type="journal article" date="2015" name="Nature">
        <title>Complex archaea that bridge the gap between prokaryotes and eukaryotes.</title>
        <authorList>
            <person name="Spang A."/>
            <person name="Saw J.H."/>
            <person name="Jorgensen S.L."/>
            <person name="Zaremba-Niedzwiedzka K."/>
            <person name="Martijn J."/>
            <person name="Lind A.E."/>
            <person name="van Eijk R."/>
            <person name="Schleper C."/>
            <person name="Guy L."/>
            <person name="Ettema T.J."/>
        </authorList>
    </citation>
    <scope>NUCLEOTIDE SEQUENCE</scope>
</reference>